<dbReference type="Proteomes" id="UP001500280">
    <property type="component" value="Unassembled WGS sequence"/>
</dbReference>
<dbReference type="EMBL" id="BAAANF010000017">
    <property type="protein sequence ID" value="GAA1696404.1"/>
    <property type="molecule type" value="Genomic_DNA"/>
</dbReference>
<gene>
    <name evidence="1" type="ORF">GCM10009745_48070</name>
</gene>
<dbReference type="NCBIfam" id="TIGR04363">
    <property type="entry name" value="LD_lanti_pre"/>
    <property type="match status" value="1"/>
</dbReference>
<evidence type="ECO:0000313" key="2">
    <source>
        <dbReference type="Proteomes" id="UP001500280"/>
    </source>
</evidence>
<protein>
    <recommendedName>
        <fullName evidence="3">FxLD family lantipeptide</fullName>
    </recommendedName>
</protein>
<evidence type="ECO:0000313" key="1">
    <source>
        <dbReference type="EMBL" id="GAA1696404.1"/>
    </source>
</evidence>
<reference evidence="2" key="1">
    <citation type="journal article" date="2019" name="Int. J. Syst. Evol. Microbiol.">
        <title>The Global Catalogue of Microorganisms (GCM) 10K type strain sequencing project: providing services to taxonomists for standard genome sequencing and annotation.</title>
        <authorList>
            <consortium name="The Broad Institute Genomics Platform"/>
            <consortium name="The Broad Institute Genome Sequencing Center for Infectious Disease"/>
            <person name="Wu L."/>
            <person name="Ma J."/>
        </authorList>
    </citation>
    <scope>NUCLEOTIDE SEQUENCE [LARGE SCALE GENOMIC DNA]</scope>
    <source>
        <strain evidence="2">JCM 14307</strain>
    </source>
</reference>
<comment type="caution">
    <text evidence="1">The sequence shown here is derived from an EMBL/GenBank/DDBJ whole genome shotgun (WGS) entry which is preliminary data.</text>
</comment>
<organism evidence="1 2">
    <name type="scientific">Kribbella yunnanensis</name>
    <dbReference type="NCBI Taxonomy" id="190194"/>
    <lineage>
        <taxon>Bacteria</taxon>
        <taxon>Bacillati</taxon>
        <taxon>Actinomycetota</taxon>
        <taxon>Actinomycetes</taxon>
        <taxon>Propionibacteriales</taxon>
        <taxon>Kribbellaceae</taxon>
        <taxon>Kribbella</taxon>
    </lineage>
</organism>
<keyword evidence="2" id="KW-1185">Reference proteome</keyword>
<name>A0ABP4U2Z9_9ACTN</name>
<dbReference type="InterPro" id="IPR027575">
    <property type="entry name" value="LD_lanti_pre"/>
</dbReference>
<evidence type="ECO:0008006" key="3">
    <source>
        <dbReference type="Google" id="ProtNLM"/>
    </source>
</evidence>
<sequence>MPGQPLHHQPKGIEMDPKQALNAEFELDVRVITDVVPQANSGCGTNDGCAPSCASSCTSD</sequence>
<proteinExistence type="predicted"/>
<accession>A0ABP4U2Z9</accession>